<name>A0ABY3RUM2_9MICO</name>
<evidence type="ECO:0008006" key="3">
    <source>
        <dbReference type="Google" id="ProtNLM"/>
    </source>
</evidence>
<evidence type="ECO:0000313" key="2">
    <source>
        <dbReference type="Proteomes" id="UP001199642"/>
    </source>
</evidence>
<organism evidence="1 2">
    <name type="scientific">Microbacterium resistens</name>
    <dbReference type="NCBI Taxonomy" id="156977"/>
    <lineage>
        <taxon>Bacteria</taxon>
        <taxon>Bacillati</taxon>
        <taxon>Actinomycetota</taxon>
        <taxon>Actinomycetes</taxon>
        <taxon>Micrococcales</taxon>
        <taxon>Microbacteriaceae</taxon>
        <taxon>Microbacterium</taxon>
    </lineage>
</organism>
<dbReference type="EMBL" id="CP082781">
    <property type="protein sequence ID" value="UGS27576.1"/>
    <property type="molecule type" value="Genomic_DNA"/>
</dbReference>
<proteinExistence type="predicted"/>
<sequence length="244" mass="26349">MSRPYGLFVRKDGFQGWQGLPAGRREALARAVQHGEFDVPVFLPSRVVTIDGWVIAPSEFELGKLSDSVAGIGATGPRMTVTIEHQGNLRRAYGRRILAECDDKGIRFGRYLRAEFQVQLVFADPRKYGDTAVLPGDRLAPPSPSATATVVDVFSYGNFPAFPVVEIPNAPAGYTITSSAGTFTVSGATAGGTHTVDLRNGRVRRNGTEMPGVGRGDLWAVPPREPMKHTLSVPGRVRITDTDV</sequence>
<accession>A0ABY3RUM2</accession>
<gene>
    <name evidence="1" type="ORF">K8F61_05145</name>
</gene>
<dbReference type="Proteomes" id="UP001199642">
    <property type="component" value="Chromosome"/>
</dbReference>
<dbReference type="RefSeq" id="WP_231820908.1">
    <property type="nucleotide sequence ID" value="NZ_CP082781.1"/>
</dbReference>
<keyword evidence="2" id="KW-1185">Reference proteome</keyword>
<reference evidence="1 2" key="1">
    <citation type="submission" date="2023-01" db="EMBL/GenBank/DDBJ databases">
        <title>Characterization of estradiol degrading bacteria Microbacterium sp. MZT7 and reveal degrading genes through genome analysis.</title>
        <authorList>
            <person name="Hao P."/>
            <person name="Gao Y."/>
        </authorList>
    </citation>
    <scope>NUCLEOTIDE SEQUENCE [LARGE SCALE GENOMIC DNA]</scope>
    <source>
        <strain evidence="1 2">MZT7</strain>
    </source>
</reference>
<evidence type="ECO:0000313" key="1">
    <source>
        <dbReference type="EMBL" id="UGS27576.1"/>
    </source>
</evidence>
<protein>
    <recommendedName>
        <fullName evidence="3">Phage tail protein</fullName>
    </recommendedName>
</protein>